<keyword evidence="2" id="KW-1185">Reference proteome</keyword>
<sequence>MRDLAIYYPYIHVQDDTWLKAAALYWPNIGRIVPQDYPIQESRTAEVLNGELGLMVNVSPEWYSHETGVDFLHFVESRLHDLRERLPSVPTRRVRDAPFHRAPGTPAQHLVEWVDLDNKGMFVAEDILVEAGLAVTADDEHGRRWLGMHPRLAAVFLTALAQRVADANQAKLITDQPDNLGDVEGWTTEAIAGELLDRPVRGVPRRHSADRVAAMYAVLAIQTVVPASLENVPVKKIVAARKTLHAEFDAFRAHLDSLTDEFTRLAETDDPGILATRLEALADRHVRLPLAELRRGLRSVGLQPVQATMGIKSLKLPVLPAAAAATFAIPDTAAQAGLLGALTLSSAVQAHTAARQLRSGAAGYLLGLHRHVHPHSTLDRVLLRNRYPRLP</sequence>
<dbReference type="RefSeq" id="WP_014059462.1">
    <property type="nucleotide sequence ID" value="NC_015957.1"/>
</dbReference>
<dbReference type="Pfam" id="PF19749">
    <property type="entry name" value="DUF6236"/>
    <property type="match status" value="1"/>
</dbReference>
<dbReference type="InterPro" id="IPR046203">
    <property type="entry name" value="DUF6236"/>
</dbReference>
<reference evidence="1" key="1">
    <citation type="submission" date="2011-08" db="EMBL/GenBank/DDBJ databases">
        <title>Complete sequence of chromosome of Streptomyces violaceusniger Tu 4113.</title>
        <authorList>
            <consortium name="US DOE Joint Genome Institute"/>
            <person name="Lucas S."/>
            <person name="Han J."/>
            <person name="Lapidus A."/>
            <person name="Cheng J.-F."/>
            <person name="Goodwin L."/>
            <person name="Pitluck S."/>
            <person name="Peters L."/>
            <person name="Ivanova N."/>
            <person name="Daligault H."/>
            <person name="Detter J.C."/>
            <person name="Han C."/>
            <person name="Tapia R."/>
            <person name="Land M."/>
            <person name="Hauser L."/>
            <person name="Kyrpides N."/>
            <person name="Ivanova N."/>
            <person name="Pagani I."/>
            <person name="Hagen A."/>
            <person name="Katz L."/>
            <person name="Fiedler H.-P."/>
            <person name="Keasling J."/>
            <person name="Fortman J."/>
            <person name="Woyke T."/>
        </authorList>
    </citation>
    <scope>NUCLEOTIDE SEQUENCE [LARGE SCALE GENOMIC DNA]</scope>
    <source>
        <strain evidence="1">Tu 4113</strain>
    </source>
</reference>
<organism evidence="1 2">
    <name type="scientific">Streptomyces violaceusniger (strain Tu 4113)</name>
    <dbReference type="NCBI Taxonomy" id="653045"/>
    <lineage>
        <taxon>Bacteria</taxon>
        <taxon>Bacillati</taxon>
        <taxon>Actinomycetota</taxon>
        <taxon>Actinomycetes</taxon>
        <taxon>Kitasatosporales</taxon>
        <taxon>Streptomycetaceae</taxon>
        <taxon>Streptomyces</taxon>
        <taxon>Streptomyces violaceusniger group</taxon>
    </lineage>
</organism>
<dbReference type="Proteomes" id="UP000008703">
    <property type="component" value="Chromosome"/>
</dbReference>
<dbReference type="AlphaFoldDB" id="G2P0I5"/>
<name>G2P0I5_STRV4</name>
<evidence type="ECO:0000313" key="1">
    <source>
        <dbReference type="EMBL" id="AEM85983.1"/>
    </source>
</evidence>
<protein>
    <submittedName>
        <fullName evidence="1">Uncharacterized protein</fullName>
    </submittedName>
</protein>
<dbReference type="HOGENOM" id="CLU_682984_0_0_11"/>
<dbReference type="EMBL" id="CP002994">
    <property type="protein sequence ID" value="AEM85983.1"/>
    <property type="molecule type" value="Genomic_DNA"/>
</dbReference>
<dbReference type="eggNOG" id="ENOG50335XV">
    <property type="taxonomic scope" value="Bacteria"/>
</dbReference>
<proteinExistence type="predicted"/>
<dbReference type="KEGG" id="svl:Strvi_6591"/>
<accession>G2P0I5</accession>
<evidence type="ECO:0000313" key="2">
    <source>
        <dbReference type="Proteomes" id="UP000008703"/>
    </source>
</evidence>
<gene>
    <name evidence="1" type="ORF">Strvi_6591</name>
</gene>